<dbReference type="Gene3D" id="3.20.20.80">
    <property type="entry name" value="Glycosidases"/>
    <property type="match status" value="1"/>
</dbReference>
<dbReference type="InterPro" id="IPR001360">
    <property type="entry name" value="Glyco_hydro_1"/>
</dbReference>
<dbReference type="SUPFAM" id="SSF51445">
    <property type="entry name" value="(Trans)glycosidases"/>
    <property type="match status" value="1"/>
</dbReference>
<evidence type="ECO:0000256" key="5">
    <source>
        <dbReference type="ARBA" id="ARBA00048200"/>
    </source>
</evidence>
<dbReference type="InterPro" id="IPR036291">
    <property type="entry name" value="NAD(P)-bd_dom_sf"/>
</dbReference>
<accession>A0A4R1BMD8</accession>
<comment type="caution">
    <text evidence="8">The sequence shown here is derived from an EMBL/GenBank/DDBJ whole genome shotgun (WGS) entry which is preliminary data.</text>
</comment>
<dbReference type="EMBL" id="SJZI01000004">
    <property type="protein sequence ID" value="TCJ18670.1"/>
    <property type="molecule type" value="Genomic_DNA"/>
</dbReference>
<protein>
    <recommendedName>
        <fullName evidence="4 6">dTDP-4-dehydrorhamnose reductase</fullName>
        <ecNumber evidence="3 6">1.1.1.133</ecNumber>
    </recommendedName>
</protein>
<comment type="function">
    <text evidence="6">Catalyzes the reduction of dTDP-6-deoxy-L-lyxo-4-hexulose to yield dTDP-L-rhamnose.</text>
</comment>
<keyword evidence="6" id="KW-0560">Oxidoreductase</keyword>
<dbReference type="InterPro" id="IPR005913">
    <property type="entry name" value="dTDP_dehydrorham_reduct"/>
</dbReference>
<evidence type="ECO:0000256" key="2">
    <source>
        <dbReference type="ARBA" id="ARBA00010944"/>
    </source>
</evidence>
<evidence type="ECO:0000313" key="8">
    <source>
        <dbReference type="EMBL" id="TCJ18670.1"/>
    </source>
</evidence>
<dbReference type="PANTHER" id="PTHR10491:SF4">
    <property type="entry name" value="METHIONINE ADENOSYLTRANSFERASE 2 SUBUNIT BETA"/>
    <property type="match status" value="1"/>
</dbReference>
<dbReference type="InterPro" id="IPR017853">
    <property type="entry name" value="GH"/>
</dbReference>
<dbReference type="Pfam" id="PF04321">
    <property type="entry name" value="RmlD_sub_bind"/>
    <property type="match status" value="1"/>
</dbReference>
<dbReference type="UniPathway" id="UPA00124"/>
<keyword evidence="9" id="KW-1185">Reference proteome</keyword>
<dbReference type="GO" id="GO:0005975">
    <property type="term" value="P:carbohydrate metabolic process"/>
    <property type="evidence" value="ECO:0007669"/>
    <property type="project" value="InterPro"/>
</dbReference>
<sequence length="733" mass="82336">MNLKSPVAIWGGMECTINRVGDQYFDQAEYAGHYTRGVADIDRVAGLGIRTLRYPVLWERHLPGAAGVPDWSFVDGTLGRMRALGITPIAGLVHHGSGPACINFFDGSFEQGLARYARQVAERFPWIDHYTPVNEPLTTARFCGLYGHWYPHGRDYNTFFRILLSECKATVLAMREIRAVNPQAKLVQTEDLGKCHSTPLLQYQADFENERRWLSYELLCGTLGPEKPMYRFMLQNGIPEADLQWFIDNPCVPDIAGFNYYLTSERYLDEDFGRYPKNYRGGNGRHRYADIHTVHAPMNGRQCGPYQLLCEAWERLRLPMAITECHLHSRREDQLRWFHSMWKTVNRLNEEDVDIRGITAWALFGLYGWNRLVTKPKGVYEPGVFSLSGGAPRPTALAAYIRELTSLQDCAHPVLAGEGWWERKDRLIYGGAPVVPISRSSKAPGCRPLMILGKTGTLGNAFSHICRERHIHFVLLGRYELDLTDPASIHKAFDKHDPWGVVNAAGYVNVDGAERDEDACRHVNADGAILLAAVCAERALRYLTFSSDLVFDGNKRKPYVESDRPAPLNAYGRSKMQAEQGVLAANPGAVVIRTSAFFGPWDEHNFLAAVLRDLEEGRRVRAAGDLVVTPTYVPDLVHAALDLLLDGEQGICHVANRNAVSWAQFARQIARRAGYDENQVEAVPHRLLRWPAQRPKQSALRSSKGIRLPGLGDAIARCLAALGHRARTERIAI</sequence>
<reference evidence="8 9" key="1">
    <citation type="submission" date="2019-03" db="EMBL/GenBank/DDBJ databases">
        <authorList>
            <person name="Kim M.K.M."/>
        </authorList>
    </citation>
    <scope>NUCLEOTIDE SEQUENCE [LARGE SCALE GENOMIC DNA]</scope>
    <source>
        <strain evidence="8 9">17J68-12</strain>
    </source>
</reference>
<evidence type="ECO:0000256" key="3">
    <source>
        <dbReference type="ARBA" id="ARBA00012929"/>
    </source>
</evidence>
<comment type="catalytic activity">
    <reaction evidence="5">
        <text>dTDP-beta-L-rhamnose + NADP(+) = dTDP-4-dehydro-beta-L-rhamnose + NADPH + H(+)</text>
        <dbReference type="Rhea" id="RHEA:21796"/>
        <dbReference type="ChEBI" id="CHEBI:15378"/>
        <dbReference type="ChEBI" id="CHEBI:57510"/>
        <dbReference type="ChEBI" id="CHEBI:57783"/>
        <dbReference type="ChEBI" id="CHEBI:58349"/>
        <dbReference type="ChEBI" id="CHEBI:62830"/>
        <dbReference type="EC" id="1.1.1.133"/>
    </reaction>
</comment>
<comment type="similarity">
    <text evidence="2 6">Belongs to the dTDP-4-dehydrorhamnose reductase family.</text>
</comment>
<dbReference type="Gene3D" id="3.90.25.10">
    <property type="entry name" value="UDP-galactose 4-epimerase, domain 1"/>
    <property type="match status" value="1"/>
</dbReference>
<dbReference type="EC" id="1.1.1.133" evidence="3 6"/>
<evidence type="ECO:0000313" key="9">
    <source>
        <dbReference type="Proteomes" id="UP000295334"/>
    </source>
</evidence>
<dbReference type="GO" id="GO:0019305">
    <property type="term" value="P:dTDP-rhamnose biosynthetic process"/>
    <property type="evidence" value="ECO:0007669"/>
    <property type="project" value="UniProtKB-UniPathway"/>
</dbReference>
<dbReference type="SUPFAM" id="SSF51735">
    <property type="entry name" value="NAD(P)-binding Rossmann-fold domains"/>
    <property type="match status" value="1"/>
</dbReference>
<dbReference type="Pfam" id="PF00232">
    <property type="entry name" value="Glyco_hydro_1"/>
    <property type="match status" value="1"/>
</dbReference>
<dbReference type="InterPro" id="IPR029903">
    <property type="entry name" value="RmlD-like-bd"/>
</dbReference>
<dbReference type="Proteomes" id="UP000295334">
    <property type="component" value="Unassembled WGS sequence"/>
</dbReference>
<dbReference type="OrthoDB" id="9803892at2"/>
<dbReference type="GO" id="GO:0004553">
    <property type="term" value="F:hydrolase activity, hydrolyzing O-glycosyl compounds"/>
    <property type="evidence" value="ECO:0007669"/>
    <property type="project" value="InterPro"/>
</dbReference>
<dbReference type="PANTHER" id="PTHR10491">
    <property type="entry name" value="DTDP-4-DEHYDRORHAMNOSE REDUCTASE"/>
    <property type="match status" value="1"/>
</dbReference>
<dbReference type="CDD" id="cd05254">
    <property type="entry name" value="dTDP_HR_like_SDR_e"/>
    <property type="match status" value="1"/>
</dbReference>
<feature type="domain" description="RmlD-like substrate binding" evidence="7">
    <location>
        <begin position="449"/>
        <end position="704"/>
    </location>
</feature>
<keyword evidence="6" id="KW-0521">NADP</keyword>
<dbReference type="Gene3D" id="3.40.50.720">
    <property type="entry name" value="NAD(P)-binding Rossmann-like Domain"/>
    <property type="match status" value="1"/>
</dbReference>
<organism evidence="8 9">
    <name type="scientific">Flaviaesturariibacter flavus</name>
    <dbReference type="NCBI Taxonomy" id="2502780"/>
    <lineage>
        <taxon>Bacteria</taxon>
        <taxon>Pseudomonadati</taxon>
        <taxon>Bacteroidota</taxon>
        <taxon>Chitinophagia</taxon>
        <taxon>Chitinophagales</taxon>
        <taxon>Chitinophagaceae</taxon>
        <taxon>Flaviaestuariibacter</taxon>
    </lineage>
</organism>
<gene>
    <name evidence="8" type="ORF">EPD60_03995</name>
</gene>
<dbReference type="GO" id="GO:0008831">
    <property type="term" value="F:dTDP-4-dehydrorhamnose reductase activity"/>
    <property type="evidence" value="ECO:0007669"/>
    <property type="project" value="UniProtKB-EC"/>
</dbReference>
<name>A0A4R1BMD8_9BACT</name>
<evidence type="ECO:0000259" key="7">
    <source>
        <dbReference type="Pfam" id="PF04321"/>
    </source>
</evidence>
<evidence type="ECO:0000256" key="4">
    <source>
        <dbReference type="ARBA" id="ARBA00017099"/>
    </source>
</evidence>
<evidence type="ECO:0000256" key="1">
    <source>
        <dbReference type="ARBA" id="ARBA00004781"/>
    </source>
</evidence>
<evidence type="ECO:0000256" key="6">
    <source>
        <dbReference type="RuleBase" id="RU364082"/>
    </source>
</evidence>
<dbReference type="AlphaFoldDB" id="A0A4R1BMD8"/>
<proteinExistence type="inferred from homology"/>
<comment type="pathway">
    <text evidence="1 6">Carbohydrate biosynthesis; dTDP-L-rhamnose biosynthesis.</text>
</comment>